<reference evidence="9 10" key="1">
    <citation type="submission" date="2021-01" db="EMBL/GenBank/DDBJ databases">
        <title>Genome seq and assembly of Nocardiodes sp. G10.</title>
        <authorList>
            <person name="Chhetri G."/>
        </authorList>
    </citation>
    <scope>NUCLEOTIDE SEQUENCE [LARGE SCALE GENOMIC DNA]</scope>
    <source>
        <strain evidence="9 10">G10</strain>
    </source>
</reference>
<comment type="caution">
    <text evidence="9">The sequence shown here is derived from an EMBL/GenBank/DDBJ whole genome shotgun (WGS) entry which is preliminary data.</text>
</comment>
<accession>A0ABS1L5W4</accession>
<feature type="transmembrane region" description="Helical" evidence="7">
    <location>
        <begin position="239"/>
        <end position="258"/>
    </location>
</feature>
<evidence type="ECO:0000256" key="5">
    <source>
        <dbReference type="ARBA" id="ARBA00022989"/>
    </source>
</evidence>
<organism evidence="9 10">
    <name type="scientific">Nocardioides baculatus</name>
    <dbReference type="NCBI Taxonomy" id="2801337"/>
    <lineage>
        <taxon>Bacteria</taxon>
        <taxon>Bacillati</taxon>
        <taxon>Actinomycetota</taxon>
        <taxon>Actinomycetes</taxon>
        <taxon>Propionibacteriales</taxon>
        <taxon>Nocardioidaceae</taxon>
        <taxon>Nocardioides</taxon>
    </lineage>
</organism>
<dbReference type="Proteomes" id="UP000636918">
    <property type="component" value="Unassembled WGS sequence"/>
</dbReference>
<dbReference type="PANTHER" id="PTHR42718:SF42">
    <property type="entry name" value="EXPORT PROTEIN"/>
    <property type="match status" value="1"/>
</dbReference>
<feature type="transmembrane region" description="Helical" evidence="7">
    <location>
        <begin position="87"/>
        <end position="106"/>
    </location>
</feature>
<dbReference type="PANTHER" id="PTHR42718">
    <property type="entry name" value="MAJOR FACILITATOR SUPERFAMILY MULTIDRUG TRANSPORTER MFSC"/>
    <property type="match status" value="1"/>
</dbReference>
<dbReference type="CDD" id="cd17503">
    <property type="entry name" value="MFS_LmrB_MDR_like"/>
    <property type="match status" value="1"/>
</dbReference>
<evidence type="ECO:0000256" key="1">
    <source>
        <dbReference type="ARBA" id="ARBA00004651"/>
    </source>
</evidence>
<feature type="transmembrane region" description="Helical" evidence="7">
    <location>
        <begin position="145"/>
        <end position="163"/>
    </location>
</feature>
<feature type="transmembrane region" description="Helical" evidence="7">
    <location>
        <begin position="369"/>
        <end position="388"/>
    </location>
</feature>
<evidence type="ECO:0000313" key="10">
    <source>
        <dbReference type="Proteomes" id="UP000636918"/>
    </source>
</evidence>
<feature type="transmembrane region" description="Helical" evidence="7">
    <location>
        <begin position="112"/>
        <end position="133"/>
    </location>
</feature>
<dbReference type="Pfam" id="PF07690">
    <property type="entry name" value="MFS_1"/>
    <property type="match status" value="1"/>
</dbReference>
<feature type="transmembrane region" description="Helical" evidence="7">
    <location>
        <begin position="175"/>
        <end position="195"/>
    </location>
</feature>
<evidence type="ECO:0000259" key="8">
    <source>
        <dbReference type="PROSITE" id="PS50850"/>
    </source>
</evidence>
<dbReference type="PROSITE" id="PS50850">
    <property type="entry name" value="MFS"/>
    <property type="match status" value="1"/>
</dbReference>
<sequence length="504" mass="52933">MTAAAQQTATETPTPTEPWPALWALCIGFFMILVDTTIVTVATPAIIEDLQAGVNEVVWVTSAYLLAYAVPVLITGRLGDRFGPKNLYLVGLTVFTLASLACGLTTTIEGLIAARVAQGLGASMMTPQTMAVITRIFPIERRGSAMALWGATAGVATLVGPILGGVLVDSLGWEWIFFVNVPVGVVAFALAWRLVPRLDTNDHRFDWLGVALSGAGMFLLVFGIQEGEQYDWSTITGPITVWSLIIAGLVVMGLFVLWQARNRQEPLVPLSLFRDRNFSVSNLAITTVSFAFTAMGFPLMLWAQLVRGYSPTQAGLLLAPMAITSILAAPVAGRLTDKVHPRVLTLAGFAGLAASLLLLALVLAPDTPLWQLIAVFALVGLGSSFLWGPLATTANRNLPPQRAGAGSGVYNATRQVGAVLGSAAIAVLIDARLAANGLTFSPTEASGGSSLPAQVAGPFTDAMSQALLLLPFVLVLGLVAVLFFERPQHFAPAPAAEPAAAAGH</sequence>
<keyword evidence="3" id="KW-1003">Cell membrane</keyword>
<feature type="transmembrane region" description="Helical" evidence="7">
    <location>
        <begin position="21"/>
        <end position="45"/>
    </location>
</feature>
<name>A0ABS1L5W4_9ACTN</name>
<dbReference type="InterPro" id="IPR011701">
    <property type="entry name" value="MFS"/>
</dbReference>
<comment type="subcellular location">
    <subcellularLocation>
        <location evidence="1">Cell membrane</location>
        <topology evidence="1">Multi-pass membrane protein</topology>
    </subcellularLocation>
</comment>
<feature type="transmembrane region" description="Helical" evidence="7">
    <location>
        <begin position="207"/>
        <end position="224"/>
    </location>
</feature>
<dbReference type="Gene3D" id="1.20.1720.10">
    <property type="entry name" value="Multidrug resistance protein D"/>
    <property type="match status" value="1"/>
</dbReference>
<keyword evidence="6 7" id="KW-0472">Membrane</keyword>
<evidence type="ECO:0000256" key="4">
    <source>
        <dbReference type="ARBA" id="ARBA00022692"/>
    </source>
</evidence>
<proteinExistence type="predicted"/>
<dbReference type="InterPro" id="IPR020846">
    <property type="entry name" value="MFS_dom"/>
</dbReference>
<dbReference type="RefSeq" id="WP_201934188.1">
    <property type="nucleotide sequence ID" value="NZ_JAERSG010000001.1"/>
</dbReference>
<feature type="transmembrane region" description="Helical" evidence="7">
    <location>
        <begin position="57"/>
        <end position="75"/>
    </location>
</feature>
<feature type="transmembrane region" description="Helical" evidence="7">
    <location>
        <begin position="314"/>
        <end position="331"/>
    </location>
</feature>
<dbReference type="PRINTS" id="PR01036">
    <property type="entry name" value="TCRTETB"/>
</dbReference>
<protein>
    <submittedName>
        <fullName evidence="9">DHA2 family efflux MFS transporter permease subunit</fullName>
    </submittedName>
</protein>
<feature type="transmembrane region" description="Helical" evidence="7">
    <location>
        <begin position="279"/>
        <end position="302"/>
    </location>
</feature>
<evidence type="ECO:0000256" key="2">
    <source>
        <dbReference type="ARBA" id="ARBA00022448"/>
    </source>
</evidence>
<dbReference type="InterPro" id="IPR004638">
    <property type="entry name" value="EmrB-like"/>
</dbReference>
<keyword evidence="5 7" id="KW-1133">Transmembrane helix</keyword>
<evidence type="ECO:0000256" key="6">
    <source>
        <dbReference type="ARBA" id="ARBA00023136"/>
    </source>
</evidence>
<dbReference type="NCBIfam" id="TIGR00711">
    <property type="entry name" value="efflux_EmrB"/>
    <property type="match status" value="1"/>
</dbReference>
<dbReference type="InterPro" id="IPR036259">
    <property type="entry name" value="MFS_trans_sf"/>
</dbReference>
<dbReference type="Gene3D" id="1.20.1250.20">
    <property type="entry name" value="MFS general substrate transporter like domains"/>
    <property type="match status" value="1"/>
</dbReference>
<keyword evidence="4 7" id="KW-0812">Transmembrane</keyword>
<dbReference type="SUPFAM" id="SSF103473">
    <property type="entry name" value="MFS general substrate transporter"/>
    <property type="match status" value="1"/>
</dbReference>
<feature type="transmembrane region" description="Helical" evidence="7">
    <location>
        <begin position="466"/>
        <end position="484"/>
    </location>
</feature>
<feature type="transmembrane region" description="Helical" evidence="7">
    <location>
        <begin position="343"/>
        <end position="363"/>
    </location>
</feature>
<evidence type="ECO:0000313" key="9">
    <source>
        <dbReference type="EMBL" id="MBL0747005.1"/>
    </source>
</evidence>
<evidence type="ECO:0000256" key="7">
    <source>
        <dbReference type="SAM" id="Phobius"/>
    </source>
</evidence>
<evidence type="ECO:0000256" key="3">
    <source>
        <dbReference type="ARBA" id="ARBA00022475"/>
    </source>
</evidence>
<dbReference type="EMBL" id="JAERSG010000001">
    <property type="protein sequence ID" value="MBL0747005.1"/>
    <property type="molecule type" value="Genomic_DNA"/>
</dbReference>
<keyword evidence="10" id="KW-1185">Reference proteome</keyword>
<feature type="domain" description="Major facilitator superfamily (MFS) profile" evidence="8">
    <location>
        <begin position="21"/>
        <end position="489"/>
    </location>
</feature>
<gene>
    <name evidence="9" type="ORF">JI751_05220</name>
</gene>
<keyword evidence="2" id="KW-0813">Transport</keyword>